<dbReference type="AlphaFoldDB" id="A0A842HTL9"/>
<dbReference type="GO" id="GO:0030313">
    <property type="term" value="C:cell envelope"/>
    <property type="evidence" value="ECO:0007669"/>
    <property type="project" value="UniProtKB-SubCell"/>
</dbReference>
<proteinExistence type="inferred from homology"/>
<name>A0A842HTL9_9SPHN</name>
<dbReference type="InterPro" id="IPR039424">
    <property type="entry name" value="SBP_5"/>
</dbReference>
<sequence>MFRRFLPALALALAACSGGDDGAPVRVDMIGEAREFRTQITASPSREAALLLAATAQGLVRRDAEGQIDPGLAQRWTVLDDGRTYVFRLNDVTWNDGTALTAGQVARVLRNASRPGSRNPLAPLLADIEDINAVTPQILEIVLERPRIDFLQLLAAPELAILIDGSGLGPFEIAEGYEPDSEMILLSPHREPPEEVDGEAAAPLPIAPNETVELRFLPAAMAVARFDAGMTGLVTGGDWTTLLIAEAIDPPTAQLRIDAAEGLFGLAVVEQRGFVSSPQGREILSLAIDRAALADHFGRQEAEPRFTIVPEAAEGIAYSIAPPWQDNALPMRREFARQAVAQWRAANGEIPPIRIALPDAPGSRVIFAVLRMSWAAIGVPVTRVGWTEDADLRLVDRIAATESATWYLEQFRCGQRLPCSDAFRRAMQAIEDAPSERARSIRITEAALELQSAAPFIPLTRPIRWSLVTPRLSGFTVNSFASHPLDALLPPTG</sequence>
<comment type="subcellular location">
    <subcellularLocation>
        <location evidence="1">Periplasm</location>
    </subcellularLocation>
</comment>
<evidence type="ECO:0000313" key="7">
    <source>
        <dbReference type="Proteomes" id="UP000564378"/>
    </source>
</evidence>
<dbReference type="Gene3D" id="3.10.105.10">
    <property type="entry name" value="Dipeptide-binding Protein, Domain 3"/>
    <property type="match status" value="1"/>
</dbReference>
<keyword evidence="3" id="KW-0813">Transport</keyword>
<protein>
    <submittedName>
        <fullName evidence="6">ABC transporter substrate-binding protein</fullName>
    </submittedName>
</protein>
<feature type="domain" description="Solute-binding protein family 5" evidence="5">
    <location>
        <begin position="68"/>
        <end position="382"/>
    </location>
</feature>
<dbReference type="Pfam" id="PF00496">
    <property type="entry name" value="SBP_bac_5"/>
    <property type="match status" value="1"/>
</dbReference>
<dbReference type="GO" id="GO:1904680">
    <property type="term" value="F:peptide transmembrane transporter activity"/>
    <property type="evidence" value="ECO:0007669"/>
    <property type="project" value="TreeGrafter"/>
</dbReference>
<evidence type="ECO:0000259" key="5">
    <source>
        <dbReference type="Pfam" id="PF00496"/>
    </source>
</evidence>
<evidence type="ECO:0000256" key="3">
    <source>
        <dbReference type="ARBA" id="ARBA00022448"/>
    </source>
</evidence>
<dbReference type="RefSeq" id="WP_185800488.1">
    <property type="nucleotide sequence ID" value="NZ_JACJVJ010000001.1"/>
</dbReference>
<dbReference type="Gene3D" id="3.40.190.10">
    <property type="entry name" value="Periplasmic binding protein-like II"/>
    <property type="match status" value="2"/>
</dbReference>
<dbReference type="PROSITE" id="PS51257">
    <property type="entry name" value="PROKAR_LIPOPROTEIN"/>
    <property type="match status" value="1"/>
</dbReference>
<dbReference type="InterPro" id="IPR000914">
    <property type="entry name" value="SBP_5_dom"/>
</dbReference>
<evidence type="ECO:0000256" key="4">
    <source>
        <dbReference type="ARBA" id="ARBA00022729"/>
    </source>
</evidence>
<dbReference type="Proteomes" id="UP000564378">
    <property type="component" value="Unassembled WGS sequence"/>
</dbReference>
<gene>
    <name evidence="6" type="ORF">H6P80_06505</name>
</gene>
<evidence type="ECO:0000256" key="1">
    <source>
        <dbReference type="ARBA" id="ARBA00004418"/>
    </source>
</evidence>
<dbReference type="PANTHER" id="PTHR30290:SF10">
    <property type="entry name" value="PERIPLASMIC OLIGOPEPTIDE-BINDING PROTEIN-RELATED"/>
    <property type="match status" value="1"/>
</dbReference>
<keyword evidence="7" id="KW-1185">Reference proteome</keyword>
<dbReference type="PANTHER" id="PTHR30290">
    <property type="entry name" value="PERIPLASMIC BINDING COMPONENT OF ABC TRANSPORTER"/>
    <property type="match status" value="1"/>
</dbReference>
<dbReference type="GO" id="GO:0015833">
    <property type="term" value="P:peptide transport"/>
    <property type="evidence" value="ECO:0007669"/>
    <property type="project" value="TreeGrafter"/>
</dbReference>
<evidence type="ECO:0000256" key="2">
    <source>
        <dbReference type="ARBA" id="ARBA00005695"/>
    </source>
</evidence>
<organism evidence="6 7">
    <name type="scientific">Parasphingopyxis marina</name>
    <dbReference type="NCBI Taxonomy" id="2761622"/>
    <lineage>
        <taxon>Bacteria</taxon>
        <taxon>Pseudomonadati</taxon>
        <taxon>Pseudomonadota</taxon>
        <taxon>Alphaproteobacteria</taxon>
        <taxon>Sphingomonadales</taxon>
        <taxon>Sphingomonadaceae</taxon>
        <taxon>Parasphingopyxis</taxon>
    </lineage>
</organism>
<comment type="similarity">
    <text evidence="2">Belongs to the bacterial solute-binding protein 5 family.</text>
</comment>
<keyword evidence="4" id="KW-0732">Signal</keyword>
<accession>A0A842HTL9</accession>
<comment type="caution">
    <text evidence="6">The sequence shown here is derived from an EMBL/GenBank/DDBJ whole genome shotgun (WGS) entry which is preliminary data.</text>
</comment>
<dbReference type="EMBL" id="JACJVJ010000001">
    <property type="protein sequence ID" value="MBC2777268.1"/>
    <property type="molecule type" value="Genomic_DNA"/>
</dbReference>
<reference evidence="6 7" key="1">
    <citation type="submission" date="2020-08" db="EMBL/GenBank/DDBJ databases">
        <title>Draft genome sequence of Parasphingopyxis sp. GrpM-11.</title>
        <authorList>
            <person name="Oh J."/>
            <person name="Roh D.-H."/>
        </authorList>
    </citation>
    <scope>NUCLEOTIDE SEQUENCE [LARGE SCALE GENOMIC DNA]</scope>
    <source>
        <strain evidence="6 7">GrpM-11</strain>
    </source>
</reference>
<dbReference type="SUPFAM" id="SSF53850">
    <property type="entry name" value="Periplasmic binding protein-like II"/>
    <property type="match status" value="1"/>
</dbReference>
<evidence type="ECO:0000313" key="6">
    <source>
        <dbReference type="EMBL" id="MBC2777268.1"/>
    </source>
</evidence>